<dbReference type="InterPro" id="IPR036390">
    <property type="entry name" value="WH_DNA-bd_sf"/>
</dbReference>
<protein>
    <submittedName>
        <fullName evidence="5">Winged helix-turn-helix transcriptional regulator</fullName>
    </submittedName>
</protein>
<dbReference type="Proteomes" id="UP001207742">
    <property type="component" value="Unassembled WGS sequence"/>
</dbReference>
<dbReference type="EMBL" id="JAPDNS010000002">
    <property type="protein sequence ID" value="MCW3486824.1"/>
    <property type="molecule type" value="Genomic_DNA"/>
</dbReference>
<evidence type="ECO:0000313" key="5">
    <source>
        <dbReference type="EMBL" id="MCW3486824.1"/>
    </source>
</evidence>
<comment type="caution">
    <text evidence="5">The sequence shown here is derived from an EMBL/GenBank/DDBJ whole genome shotgun (WGS) entry which is preliminary data.</text>
</comment>
<evidence type="ECO:0000256" key="1">
    <source>
        <dbReference type="ARBA" id="ARBA00023015"/>
    </source>
</evidence>
<dbReference type="Pfam" id="PF01638">
    <property type="entry name" value="HxlR"/>
    <property type="match status" value="1"/>
</dbReference>
<sequence length="132" mass="15356">MKQIKESSTNFSNKENLIAICTEAYAMDLIGARWKLSIFYELKYGPARFSELKKKIANVTERMLTLHLREMERDGLVNRTVYPEVPARVEYSLTDSASELLPVWDYLRAWGKRHRTRQEGEEPGPFTITPIC</sequence>
<dbReference type="PROSITE" id="PS51118">
    <property type="entry name" value="HTH_HXLR"/>
    <property type="match status" value="1"/>
</dbReference>
<dbReference type="PANTHER" id="PTHR33204">
    <property type="entry name" value="TRANSCRIPTIONAL REGULATOR, MARR FAMILY"/>
    <property type="match status" value="1"/>
</dbReference>
<gene>
    <name evidence="5" type="ORF">OL497_23200</name>
</gene>
<evidence type="ECO:0000259" key="4">
    <source>
        <dbReference type="PROSITE" id="PS51118"/>
    </source>
</evidence>
<proteinExistence type="predicted"/>
<dbReference type="RefSeq" id="WP_264733639.1">
    <property type="nucleotide sequence ID" value="NZ_JAPDNR010000001.1"/>
</dbReference>
<dbReference type="InterPro" id="IPR002577">
    <property type="entry name" value="HTH_HxlR"/>
</dbReference>
<dbReference type="SUPFAM" id="SSF46785">
    <property type="entry name" value="Winged helix' DNA-binding domain"/>
    <property type="match status" value="1"/>
</dbReference>
<feature type="domain" description="HTH hxlR-type" evidence="4">
    <location>
        <begin position="21"/>
        <end position="119"/>
    </location>
</feature>
<evidence type="ECO:0000313" key="6">
    <source>
        <dbReference type="Proteomes" id="UP001207742"/>
    </source>
</evidence>
<keyword evidence="3" id="KW-0804">Transcription</keyword>
<evidence type="ECO:0000256" key="3">
    <source>
        <dbReference type="ARBA" id="ARBA00023163"/>
    </source>
</evidence>
<dbReference type="InterPro" id="IPR036388">
    <property type="entry name" value="WH-like_DNA-bd_sf"/>
</dbReference>
<accession>A0ABT3ISA0</accession>
<reference evidence="5 6" key="1">
    <citation type="submission" date="2022-10" db="EMBL/GenBank/DDBJ databases">
        <title>Chitinophaga nivalis PC15 sp. nov., isolated from Pyeongchang county, South Korea.</title>
        <authorList>
            <person name="Trinh H.N."/>
        </authorList>
    </citation>
    <scope>NUCLEOTIDE SEQUENCE [LARGE SCALE GENOMIC DNA]</scope>
    <source>
        <strain evidence="5 6">PC14</strain>
    </source>
</reference>
<keyword evidence="6" id="KW-1185">Reference proteome</keyword>
<keyword evidence="2" id="KW-0238">DNA-binding</keyword>
<name>A0ABT3ISA0_9BACT</name>
<keyword evidence="1" id="KW-0805">Transcription regulation</keyword>
<dbReference type="Gene3D" id="1.10.10.10">
    <property type="entry name" value="Winged helix-like DNA-binding domain superfamily/Winged helix DNA-binding domain"/>
    <property type="match status" value="1"/>
</dbReference>
<organism evidence="5 6">
    <name type="scientific">Chitinophaga nivalis</name>
    <dbReference type="NCBI Taxonomy" id="2991709"/>
    <lineage>
        <taxon>Bacteria</taxon>
        <taxon>Pseudomonadati</taxon>
        <taxon>Bacteroidota</taxon>
        <taxon>Chitinophagia</taxon>
        <taxon>Chitinophagales</taxon>
        <taxon>Chitinophagaceae</taxon>
        <taxon>Chitinophaga</taxon>
    </lineage>
</organism>
<evidence type="ECO:0000256" key="2">
    <source>
        <dbReference type="ARBA" id="ARBA00023125"/>
    </source>
</evidence>